<evidence type="ECO:0000256" key="4">
    <source>
        <dbReference type="ARBA" id="ARBA00023159"/>
    </source>
</evidence>
<dbReference type="InterPro" id="IPR036390">
    <property type="entry name" value="WH_DNA-bd_sf"/>
</dbReference>
<dbReference type="Pfam" id="PF03466">
    <property type="entry name" value="LysR_substrate"/>
    <property type="match status" value="1"/>
</dbReference>
<evidence type="ECO:0000259" key="6">
    <source>
        <dbReference type="PROSITE" id="PS50931"/>
    </source>
</evidence>
<evidence type="ECO:0000256" key="5">
    <source>
        <dbReference type="ARBA" id="ARBA00023163"/>
    </source>
</evidence>
<dbReference type="GO" id="GO:0003700">
    <property type="term" value="F:DNA-binding transcription factor activity"/>
    <property type="evidence" value="ECO:0007669"/>
    <property type="project" value="InterPro"/>
</dbReference>
<dbReference type="STRING" id="980251.GCA_001642875_04026"/>
<sequence>MNYHHLYYFWMTANAGTVTAAAELLHLARPTVAAQIKELEGAFGKNLFEKQGRGLALTEFGTQVHKYADEIFSIGHELREFVKTGHLGNRKRFVVGLPDVVPKHVAFQLLKPALHMDERPRTVCYEGKLPDLLTDLALHKLDLIISDAPAPTTMEFKVYNHKLGECGLSMLAVPSMAKKYRRGFPHSLTDAPCLLPTDHTAVRRSLDVWLDNLEIFPEIVAEFEDSALLKVFGQHGEGIFPVPTAIEELVKKQLGVHLVGRIEDVRDKFYAISAEKRVHHAATLKIVKQARNELFDQSESS</sequence>
<dbReference type="AlphaFoldDB" id="A0A5B9PK52"/>
<gene>
    <name evidence="7" type="primary">nhaR_2</name>
    <name evidence="7" type="ORF">MFFC18_29330</name>
</gene>
<name>A0A5B9PK52_9BACT</name>
<evidence type="ECO:0000256" key="2">
    <source>
        <dbReference type="ARBA" id="ARBA00023015"/>
    </source>
</evidence>
<dbReference type="GO" id="GO:0003677">
    <property type="term" value="F:DNA binding"/>
    <property type="evidence" value="ECO:0007669"/>
    <property type="project" value="UniProtKB-KW"/>
</dbReference>
<dbReference type="RefSeq" id="WP_084417367.1">
    <property type="nucleotide sequence ID" value="NZ_CP042912.1"/>
</dbReference>
<keyword evidence="5" id="KW-0804">Transcription</keyword>
<dbReference type="PROSITE" id="PS50931">
    <property type="entry name" value="HTH_LYSR"/>
    <property type="match status" value="1"/>
</dbReference>
<dbReference type="Gene3D" id="1.10.10.10">
    <property type="entry name" value="Winged helix-like DNA-binding domain superfamily/Winged helix DNA-binding domain"/>
    <property type="match status" value="1"/>
</dbReference>
<evidence type="ECO:0000256" key="3">
    <source>
        <dbReference type="ARBA" id="ARBA00023125"/>
    </source>
</evidence>
<keyword evidence="4" id="KW-0010">Activator</keyword>
<evidence type="ECO:0000256" key="1">
    <source>
        <dbReference type="ARBA" id="ARBA00009437"/>
    </source>
</evidence>
<dbReference type="PRINTS" id="PR00039">
    <property type="entry name" value="HTHLYSR"/>
</dbReference>
<dbReference type="Proteomes" id="UP000322214">
    <property type="component" value="Chromosome"/>
</dbReference>
<keyword evidence="8" id="KW-1185">Reference proteome</keyword>
<protein>
    <submittedName>
        <fullName evidence="7">Transcriptional activator protein NhaR</fullName>
    </submittedName>
</protein>
<organism evidence="7 8">
    <name type="scientific">Mariniblastus fucicola</name>
    <dbReference type="NCBI Taxonomy" id="980251"/>
    <lineage>
        <taxon>Bacteria</taxon>
        <taxon>Pseudomonadati</taxon>
        <taxon>Planctomycetota</taxon>
        <taxon>Planctomycetia</taxon>
        <taxon>Pirellulales</taxon>
        <taxon>Pirellulaceae</taxon>
        <taxon>Mariniblastus</taxon>
    </lineage>
</organism>
<dbReference type="SUPFAM" id="SSF46785">
    <property type="entry name" value="Winged helix' DNA-binding domain"/>
    <property type="match status" value="1"/>
</dbReference>
<dbReference type="OrthoDB" id="464481at2"/>
<dbReference type="InterPro" id="IPR000847">
    <property type="entry name" value="LysR_HTH_N"/>
</dbReference>
<dbReference type="InterPro" id="IPR005119">
    <property type="entry name" value="LysR_subst-bd"/>
</dbReference>
<dbReference type="NCBIfam" id="NF008284">
    <property type="entry name" value="PRK11062.1"/>
    <property type="match status" value="1"/>
</dbReference>
<proteinExistence type="inferred from homology"/>
<evidence type="ECO:0000313" key="8">
    <source>
        <dbReference type="Proteomes" id="UP000322214"/>
    </source>
</evidence>
<dbReference type="KEGG" id="mff:MFFC18_29330"/>
<reference evidence="7 8" key="1">
    <citation type="submission" date="2019-08" db="EMBL/GenBank/DDBJ databases">
        <title>Deep-cultivation of Planctomycetes and their phenomic and genomic characterization uncovers novel biology.</title>
        <authorList>
            <person name="Wiegand S."/>
            <person name="Jogler M."/>
            <person name="Boedeker C."/>
            <person name="Pinto D."/>
            <person name="Vollmers J."/>
            <person name="Rivas-Marin E."/>
            <person name="Kohn T."/>
            <person name="Peeters S.H."/>
            <person name="Heuer A."/>
            <person name="Rast P."/>
            <person name="Oberbeckmann S."/>
            <person name="Bunk B."/>
            <person name="Jeske O."/>
            <person name="Meyerdierks A."/>
            <person name="Storesund J.E."/>
            <person name="Kallscheuer N."/>
            <person name="Luecker S."/>
            <person name="Lage O.M."/>
            <person name="Pohl T."/>
            <person name="Merkel B.J."/>
            <person name="Hornburger P."/>
            <person name="Mueller R.-W."/>
            <person name="Bruemmer F."/>
            <person name="Labrenz M."/>
            <person name="Spormann A.M."/>
            <person name="Op den Camp H."/>
            <person name="Overmann J."/>
            <person name="Amann R."/>
            <person name="Jetten M.S.M."/>
            <person name="Mascher T."/>
            <person name="Medema M.H."/>
            <person name="Devos D.P."/>
            <person name="Kaster A.-K."/>
            <person name="Ovreas L."/>
            <person name="Rohde M."/>
            <person name="Galperin M.Y."/>
            <person name="Jogler C."/>
        </authorList>
    </citation>
    <scope>NUCLEOTIDE SEQUENCE [LARGE SCALE GENOMIC DNA]</scope>
    <source>
        <strain evidence="7 8">FC18</strain>
    </source>
</reference>
<comment type="similarity">
    <text evidence="1">Belongs to the LysR transcriptional regulatory family.</text>
</comment>
<dbReference type="SUPFAM" id="SSF53850">
    <property type="entry name" value="Periplasmic binding protein-like II"/>
    <property type="match status" value="1"/>
</dbReference>
<dbReference type="GO" id="GO:2000142">
    <property type="term" value="P:regulation of DNA-templated transcription initiation"/>
    <property type="evidence" value="ECO:0007669"/>
    <property type="project" value="TreeGrafter"/>
</dbReference>
<feature type="domain" description="HTH lysR-type" evidence="6">
    <location>
        <begin position="1"/>
        <end position="58"/>
    </location>
</feature>
<dbReference type="PANTHER" id="PTHR30293">
    <property type="entry name" value="TRANSCRIPTIONAL REGULATORY PROTEIN NAC-RELATED"/>
    <property type="match status" value="1"/>
</dbReference>
<dbReference type="PANTHER" id="PTHR30293:SF2">
    <property type="entry name" value="TRANSCRIPTIONAL ACTIVATOR PROTEIN NHAR"/>
    <property type="match status" value="1"/>
</dbReference>
<dbReference type="Pfam" id="PF00126">
    <property type="entry name" value="HTH_1"/>
    <property type="match status" value="1"/>
</dbReference>
<keyword evidence="2" id="KW-0805">Transcription regulation</keyword>
<dbReference type="EMBL" id="CP042912">
    <property type="protein sequence ID" value="QEG23041.1"/>
    <property type="molecule type" value="Genomic_DNA"/>
</dbReference>
<accession>A0A5B9PK52</accession>
<keyword evidence="3" id="KW-0238">DNA-binding</keyword>
<dbReference type="InterPro" id="IPR036388">
    <property type="entry name" value="WH-like_DNA-bd_sf"/>
</dbReference>
<evidence type="ECO:0000313" key="7">
    <source>
        <dbReference type="EMBL" id="QEG23041.1"/>
    </source>
</evidence>